<keyword evidence="5 9" id="KW-0812">Transmembrane</keyword>
<keyword evidence="6 9" id="KW-1133">Transmembrane helix</keyword>
<dbReference type="SUPFAM" id="SSF53448">
    <property type="entry name" value="Nucleotide-diphospho-sugar transferases"/>
    <property type="match status" value="1"/>
</dbReference>
<evidence type="ECO:0000313" key="12">
    <source>
        <dbReference type="Proteomes" id="UP000239239"/>
    </source>
</evidence>
<dbReference type="PANTHER" id="PTHR48090">
    <property type="entry name" value="UNDECAPRENYL-PHOSPHATE 4-DEOXY-4-FORMAMIDO-L-ARABINOSE TRANSFERASE-RELATED"/>
    <property type="match status" value="1"/>
</dbReference>
<evidence type="ECO:0000256" key="1">
    <source>
        <dbReference type="ARBA" id="ARBA00004651"/>
    </source>
</evidence>
<keyword evidence="7 9" id="KW-0472">Membrane</keyword>
<dbReference type="PANTHER" id="PTHR48090:SF8">
    <property type="entry name" value="GLYCOSYLTRANSFERASE CSBB-RELATED"/>
    <property type="match status" value="1"/>
</dbReference>
<evidence type="ECO:0000256" key="7">
    <source>
        <dbReference type="ARBA" id="ARBA00023136"/>
    </source>
</evidence>
<dbReference type="Pfam" id="PF00535">
    <property type="entry name" value="Glycos_transf_2"/>
    <property type="match status" value="1"/>
</dbReference>
<keyword evidence="4 11" id="KW-0808">Transferase</keyword>
<dbReference type="InterPro" id="IPR029044">
    <property type="entry name" value="Nucleotide-diphossugar_trans"/>
</dbReference>
<dbReference type="Proteomes" id="UP000239239">
    <property type="component" value="Unassembled WGS sequence"/>
</dbReference>
<comment type="caution">
    <text evidence="11">The sequence shown here is derived from an EMBL/GenBank/DDBJ whole genome shotgun (WGS) entry which is preliminary data.</text>
</comment>
<sequence length="343" mass="38833">MDSTSKSRLTYEAIYLLSCTLIPIMSNTAKHKKLISCVVPVFNEEVLIAEFIAALDKTLKSITYPYEILLIDDGSQDNTFVIIQTLRKEYSLRCIRFSRNFGKEKALSAGLDHARGDAVILLDSDFQHPLELLSEFIAKWEDGYDMVYAVRQNRSDESWLKRVCAKIFYHLTSKINRINIPANAGDFRLLDRKIVNALQTLPERNRFMKGLYSWVGFKQIAVPFNVRPRKSGSSQWSFYSLLDLAITGITSFTAFPLRMISLGGMGVAALALIYAAWIVLSTLIFGIETPGWATIVTAISFFGGLQLFAIGVVGEYIGRVFDEVKHRPHYIIDEESSFDDHRD</sequence>
<gene>
    <name evidence="11" type="ORF">C3928_12725</name>
</gene>
<dbReference type="EMBL" id="PQWY01000016">
    <property type="protein sequence ID" value="PPK29911.1"/>
    <property type="molecule type" value="Genomic_DNA"/>
</dbReference>
<comment type="subcellular location">
    <subcellularLocation>
        <location evidence="1">Cell membrane</location>
        <topology evidence="1">Multi-pass membrane protein</topology>
    </subcellularLocation>
</comment>
<evidence type="ECO:0000259" key="10">
    <source>
        <dbReference type="Pfam" id="PF00535"/>
    </source>
</evidence>
<dbReference type="InterPro" id="IPR001173">
    <property type="entry name" value="Glyco_trans_2-like"/>
</dbReference>
<feature type="transmembrane region" description="Helical" evidence="9">
    <location>
        <begin position="236"/>
        <end position="255"/>
    </location>
</feature>
<protein>
    <submittedName>
        <fullName evidence="11">Glycosyltransferase</fullName>
    </submittedName>
</protein>
<evidence type="ECO:0000313" key="11">
    <source>
        <dbReference type="EMBL" id="PPK29911.1"/>
    </source>
</evidence>
<dbReference type="FunFam" id="3.90.550.10:FF:000079">
    <property type="entry name" value="Probable glycosyl transferase"/>
    <property type="match status" value="1"/>
</dbReference>
<organism evidence="11 12">
    <name type="scientific">Legionella pneumophila</name>
    <dbReference type="NCBI Taxonomy" id="446"/>
    <lineage>
        <taxon>Bacteria</taxon>
        <taxon>Pseudomonadati</taxon>
        <taxon>Pseudomonadota</taxon>
        <taxon>Gammaproteobacteria</taxon>
        <taxon>Legionellales</taxon>
        <taxon>Legionellaceae</taxon>
        <taxon>Legionella</taxon>
    </lineage>
</organism>
<dbReference type="AlphaFoldDB" id="A0A2S6EXM8"/>
<evidence type="ECO:0000256" key="6">
    <source>
        <dbReference type="ARBA" id="ARBA00022989"/>
    </source>
</evidence>
<keyword evidence="2" id="KW-1003">Cell membrane</keyword>
<accession>A0A2S6EXM8</accession>
<dbReference type="GO" id="GO:0005886">
    <property type="term" value="C:plasma membrane"/>
    <property type="evidence" value="ECO:0007669"/>
    <property type="project" value="UniProtKB-SubCell"/>
</dbReference>
<dbReference type="GO" id="GO:0016757">
    <property type="term" value="F:glycosyltransferase activity"/>
    <property type="evidence" value="ECO:0007669"/>
    <property type="project" value="UniProtKB-KW"/>
</dbReference>
<dbReference type="OrthoDB" id="9811884at2"/>
<evidence type="ECO:0000256" key="2">
    <source>
        <dbReference type="ARBA" id="ARBA00022475"/>
    </source>
</evidence>
<keyword evidence="3" id="KW-0328">Glycosyltransferase</keyword>
<dbReference type="CDD" id="cd04187">
    <property type="entry name" value="DPM1_like_bac"/>
    <property type="match status" value="1"/>
</dbReference>
<evidence type="ECO:0000256" key="3">
    <source>
        <dbReference type="ARBA" id="ARBA00022676"/>
    </source>
</evidence>
<dbReference type="Gene3D" id="3.90.550.10">
    <property type="entry name" value="Spore Coat Polysaccharide Biosynthesis Protein SpsA, Chain A"/>
    <property type="match status" value="1"/>
</dbReference>
<evidence type="ECO:0000256" key="4">
    <source>
        <dbReference type="ARBA" id="ARBA00022679"/>
    </source>
</evidence>
<evidence type="ECO:0000256" key="9">
    <source>
        <dbReference type="SAM" id="Phobius"/>
    </source>
</evidence>
<feature type="transmembrane region" description="Helical" evidence="9">
    <location>
        <begin position="267"/>
        <end position="287"/>
    </location>
</feature>
<comment type="similarity">
    <text evidence="8">Belongs to the glycosyltransferase 2 family. GtrB subfamily.</text>
</comment>
<feature type="transmembrane region" description="Helical" evidence="9">
    <location>
        <begin position="293"/>
        <end position="317"/>
    </location>
</feature>
<proteinExistence type="inferred from homology"/>
<evidence type="ECO:0000256" key="5">
    <source>
        <dbReference type="ARBA" id="ARBA00022692"/>
    </source>
</evidence>
<feature type="domain" description="Glycosyltransferase 2-like" evidence="10">
    <location>
        <begin position="36"/>
        <end position="196"/>
    </location>
</feature>
<dbReference type="InterPro" id="IPR050256">
    <property type="entry name" value="Glycosyltransferase_2"/>
</dbReference>
<evidence type="ECO:0000256" key="8">
    <source>
        <dbReference type="ARBA" id="ARBA00038152"/>
    </source>
</evidence>
<reference evidence="11 12" key="1">
    <citation type="submission" date="2018-02" db="EMBL/GenBank/DDBJ databases">
        <title>Draft genome sequences of four Legionella pneumophila clinical strains isolated in Ontario.</title>
        <authorList>
            <person name="Fortuna A."/>
            <person name="Ramnarine R."/>
            <person name="Li A."/>
            <person name="Frantz C."/>
            <person name="Mallo G."/>
        </authorList>
    </citation>
    <scope>NUCLEOTIDE SEQUENCE [LARGE SCALE GENOMIC DNA]</scope>
    <source>
        <strain evidence="11 12">LG61</strain>
    </source>
</reference>
<name>A0A2S6EXM8_LEGPN</name>